<evidence type="ECO:0000256" key="2">
    <source>
        <dbReference type="SAM" id="SignalP"/>
    </source>
</evidence>
<reference evidence="5" key="1">
    <citation type="submission" date="2023-08" db="EMBL/GenBank/DDBJ databases">
        <title>Comparative genomics and taxonomic characterization of three novel marine species of genus Marivirga.</title>
        <authorList>
            <person name="Muhammad N."/>
            <person name="Kim S.-G."/>
        </authorList>
    </citation>
    <scope>NUCLEOTIDE SEQUENCE</scope>
    <source>
        <strain evidence="5">BKB1-2</strain>
    </source>
</reference>
<dbReference type="NCBIfam" id="TIGR04183">
    <property type="entry name" value="Por_Secre_tail"/>
    <property type="match status" value="1"/>
</dbReference>
<feature type="domain" description="SbsA Ig-like" evidence="3">
    <location>
        <begin position="157"/>
        <end position="272"/>
    </location>
</feature>
<feature type="domain" description="SbsA Ig-like" evidence="3">
    <location>
        <begin position="276"/>
        <end position="382"/>
    </location>
</feature>
<dbReference type="SUPFAM" id="SSF52058">
    <property type="entry name" value="L domain-like"/>
    <property type="match status" value="1"/>
</dbReference>
<dbReference type="Pfam" id="PF18962">
    <property type="entry name" value="Por_Secre_tail"/>
    <property type="match status" value="1"/>
</dbReference>
<dbReference type="InterPro" id="IPR025667">
    <property type="entry name" value="SprB_repeat"/>
</dbReference>
<sequence length="1787" mass="190349">MGKLFTHFRLLLTALFISVIHFASAQAPSSSTPADNATNVSVQPGSFHFQWQQPYQVSLIPSNLDQVYLRRSDNATNITTFNYDNDTRSLTMTPFLGLSTANLASQLDPFTTYELIATGFDNINFANVVGVYDENTRIRGGWSPNDGSLVTFSTGADNINPSLTRKIPVASDPNVSPSTTQISLTFDEVVVAGTGNIELRRFSDNVVIESIAIGAATFSQNISPLPRTTVTVPLTALTSSTQYYVHMPAGVIKDDSNNDYAGITDKSYSFTTGVGDTRPPEIVDFIPVNGAQNIRLTQTFIGIDYDEQISVGTGQAELRDAANNLVASLTPYIGNGELRFSLTSTTLNPGTTYSLYLPEGVGKDLADNPTPELTLNTYQFTTTIPPTITNLTPANNATGLSTSINSVTVTFSEPIFFDPNGTGGNVWIDKDGSWIKLYVMDGSDPDIEFDGLDMHINNLPALDPNTTYQVRVTGALTTYIDADGNGIPNIPAGEWTFTTGAGGDVTPPTVSSRNPSAGALDVPADELFTITFNEDIQAPTSTNSGYIRIKRQSDDTQITVISYSTQSITNGFLSVTNNAISFNRDNLPVGTACYISIDDNAIKDIAGNGITNLDNTTSWAFTTSSDNPPPAILTKTPATTTNNVPLNQTFTVTFDQNIILEGGEIIVLLLDGETPYFYRENDANVSWVDNVLTFTFPEGRLENSKTYNIRLANIQNAAGNEIATTPEGDWVFTTAAPDVTKPTIDSAVPVKSSNNVDVNLGTIVLTMTEPVNRGITGTFTLRESSVGDPIVKQWAVSNAPDLTVSGNTITLSGIPEMQSGTMHYLQFTGFSNSITDDAGNFLDSWTLSMVYNFVTADPPAIVNIPDANFKSYLVGNNSINTNGDTEIQVSEAEAFTGQISAGNLGINDLTGIEAFPNLTELYVNNNNLSNLDLSNNLLLTDINVNYNDLSTLDLSNHANLITVFARANASLSALNLSASSSTIERINARECALTSFELDGAINLTSVELGYNALTNVSITNSSISTYLFLNINDLTTVDFTGTNVFDRFLINGNTNLTMLDISDMVDVQIVDANGTSITELDLSSNVNLRTINVANCNLSSLTVKNGNNSNISSFNARGNANLTCINVDDVTHFETNFSGNVDAGVSFSTTCNNDVSPPVVNSTSPSDEGTFAPLSGGGGIVFNEAVQQAAGTIELYLADGTLVESIPTGINDTRLGQPADFRITWDFNTDLVPSTAYYILVSEGAYEDLAGNPFAGIGIGELDFTANARPLIEALSPADDATDIAIDASLTLDLDEDMYVDGAVQLVIKDFASNNIFASFDLAALDMGEGAGTFLNGIITVNPASDFDNSTQYYVVLEGAGSLRSSFNAESFIGLQNKSDWNFTTVNTKTDQTITFDALAAKTFGDTAFELTATSSSNLTVSYASSNTSVATVDGNMLTIVGAGSTIITASQEGNNDFNAAAPVQQELIVNKAAQTITFEQLEDQLLEDQSVEVIATSNANLEVTFEVSSGPATLSGNTLTFTDLGTVEVVASQAGNQNYMEASATMSFKVISACESFSASASIIQPISCADASDGSFELTVSGGKAPFTYEMEGSSQSENLFQNMSAGTYEVTIMDANGCSAIVSVELIAPEALAITAEVENSTSIFGNGSISITVTGGTGQYTYAWSNGAATASLTELEIGEYSLTVTDENGCSLSETFTVGGVTANIEEGQAEWSFYPNPAINSLQVQHSEDATQLSIYDLSGKQLLEQKLEGKSSVIEVSQLPTGVYQLKINGNAPKRFIKK</sequence>
<dbReference type="InterPro" id="IPR032812">
    <property type="entry name" value="SbsA_Ig"/>
</dbReference>
<feature type="signal peptide" evidence="2">
    <location>
        <begin position="1"/>
        <end position="25"/>
    </location>
</feature>
<dbReference type="Pfam" id="PF13205">
    <property type="entry name" value="Big_5"/>
    <property type="match status" value="7"/>
</dbReference>
<name>A0AA51ZW89_9BACT</name>
<protein>
    <submittedName>
        <fullName evidence="5">Ig-like domain-containing protein</fullName>
    </submittedName>
</protein>
<feature type="domain" description="SbsA Ig-like" evidence="3">
    <location>
        <begin position="504"/>
        <end position="623"/>
    </location>
</feature>
<dbReference type="EMBL" id="CP129968">
    <property type="protein sequence ID" value="WNB17899.1"/>
    <property type="molecule type" value="Genomic_DNA"/>
</dbReference>
<dbReference type="Gene3D" id="2.60.40.740">
    <property type="match status" value="1"/>
</dbReference>
<dbReference type="Gene3D" id="3.80.10.10">
    <property type="entry name" value="Ribonuclease Inhibitor"/>
    <property type="match status" value="1"/>
</dbReference>
<dbReference type="InterPro" id="IPR026444">
    <property type="entry name" value="Secre_tail"/>
</dbReference>
<dbReference type="InterPro" id="IPR032675">
    <property type="entry name" value="LRR_dom_sf"/>
</dbReference>
<dbReference type="Proteomes" id="UP001232019">
    <property type="component" value="Chromosome"/>
</dbReference>
<dbReference type="Gene3D" id="2.60.40.1080">
    <property type="match status" value="1"/>
</dbReference>
<accession>A0AA51ZW89</accession>
<evidence type="ECO:0000313" key="5">
    <source>
        <dbReference type="EMBL" id="WNB17899.1"/>
    </source>
</evidence>
<feature type="domain" description="SbsA Ig-like" evidence="3">
    <location>
        <begin position="1268"/>
        <end position="1386"/>
    </location>
</feature>
<feature type="domain" description="SbsA Ig-like" evidence="3">
    <location>
        <begin position="626"/>
        <end position="734"/>
    </location>
</feature>
<evidence type="ECO:0000256" key="1">
    <source>
        <dbReference type="ARBA" id="ARBA00022729"/>
    </source>
</evidence>
<proteinExistence type="predicted"/>
<evidence type="ECO:0000259" key="4">
    <source>
        <dbReference type="Pfam" id="PF18962"/>
    </source>
</evidence>
<feature type="domain" description="SbsA Ig-like" evidence="3">
    <location>
        <begin position="383"/>
        <end position="499"/>
    </location>
</feature>
<dbReference type="KEGG" id="marp:QYS47_28485"/>
<evidence type="ECO:0000259" key="3">
    <source>
        <dbReference type="Pfam" id="PF13205"/>
    </source>
</evidence>
<dbReference type="Pfam" id="PF13573">
    <property type="entry name" value="SprB"/>
    <property type="match status" value="2"/>
</dbReference>
<feature type="domain" description="SbsA Ig-like" evidence="3">
    <location>
        <begin position="1155"/>
        <end position="1257"/>
    </location>
</feature>
<feature type="domain" description="Secretion system C-terminal sorting" evidence="4">
    <location>
        <begin position="1721"/>
        <end position="1781"/>
    </location>
</feature>
<dbReference type="PROSITE" id="PS51450">
    <property type="entry name" value="LRR"/>
    <property type="match status" value="1"/>
</dbReference>
<keyword evidence="1 2" id="KW-0732">Signal</keyword>
<feature type="chain" id="PRO_5041408744" evidence="2">
    <location>
        <begin position="26"/>
        <end position="1787"/>
    </location>
</feature>
<dbReference type="SUPFAM" id="SSF49373">
    <property type="entry name" value="Invasin/intimin cell-adhesion fragments"/>
    <property type="match status" value="1"/>
</dbReference>
<dbReference type="InterPro" id="IPR008964">
    <property type="entry name" value="Invasin/intimin_cell_adhesion"/>
</dbReference>
<dbReference type="RefSeq" id="WP_322347420.1">
    <property type="nucleotide sequence ID" value="NZ_CP129968.2"/>
</dbReference>
<gene>
    <name evidence="5" type="ORF">QYS47_28485</name>
</gene>
<organism evidence="5">
    <name type="scientific">Marivirga arenosa</name>
    <dbReference type="NCBI Taxonomy" id="3059076"/>
    <lineage>
        <taxon>Bacteria</taxon>
        <taxon>Pseudomonadati</taxon>
        <taxon>Bacteroidota</taxon>
        <taxon>Cytophagia</taxon>
        <taxon>Cytophagales</taxon>
        <taxon>Marivirgaceae</taxon>
        <taxon>Marivirga</taxon>
    </lineage>
</organism>
<dbReference type="InterPro" id="IPR001611">
    <property type="entry name" value="Leu-rich_rpt"/>
</dbReference>